<dbReference type="EMBL" id="UGYK01000002">
    <property type="protein sequence ID" value="SUI46378.1"/>
    <property type="molecule type" value="Genomic_DNA"/>
</dbReference>
<evidence type="ECO:0000256" key="2">
    <source>
        <dbReference type="SAM" id="SignalP"/>
    </source>
</evidence>
<dbReference type="AlphaFoldDB" id="A0A379YKF7"/>
<sequence length="95" mass="9868">MPTKRLPSFAAKQGRLPVSALAITVAAALGTLAMPAFSADAKSSAKEDTITVVGGSNAAQQESAWGRSAPMSPNAAPPAPKPIRRSKRIRSPFPW</sequence>
<protein>
    <submittedName>
        <fullName evidence="3">Ferrichrome outer membrane transporter</fullName>
    </submittedName>
</protein>
<feature type="compositionally biased region" description="Basic residues" evidence="1">
    <location>
        <begin position="82"/>
        <end position="95"/>
    </location>
</feature>
<gene>
    <name evidence="3" type="ORF">NCTC10211_02007</name>
</gene>
<evidence type="ECO:0000313" key="3">
    <source>
        <dbReference type="EMBL" id="SUI46378.1"/>
    </source>
</evidence>
<keyword evidence="2" id="KW-0732">Signal</keyword>
<name>A0A379YKF7_SERMA</name>
<evidence type="ECO:0000313" key="4">
    <source>
        <dbReference type="Proteomes" id="UP000254765"/>
    </source>
</evidence>
<proteinExistence type="predicted"/>
<evidence type="ECO:0000256" key="1">
    <source>
        <dbReference type="SAM" id="MobiDB-lite"/>
    </source>
</evidence>
<reference evidence="3 4" key="1">
    <citation type="submission" date="2018-06" db="EMBL/GenBank/DDBJ databases">
        <authorList>
            <consortium name="Pathogen Informatics"/>
            <person name="Doyle S."/>
        </authorList>
    </citation>
    <scope>NUCLEOTIDE SEQUENCE [LARGE SCALE GENOMIC DNA]</scope>
    <source>
        <strain evidence="3 4">NCTC10211</strain>
    </source>
</reference>
<feature type="signal peptide" evidence="2">
    <location>
        <begin position="1"/>
        <end position="38"/>
    </location>
</feature>
<feature type="chain" id="PRO_5016582379" evidence="2">
    <location>
        <begin position="39"/>
        <end position="95"/>
    </location>
</feature>
<accession>A0A379YKF7</accession>
<organism evidence="3 4">
    <name type="scientific">Serratia marcescens</name>
    <dbReference type="NCBI Taxonomy" id="615"/>
    <lineage>
        <taxon>Bacteria</taxon>
        <taxon>Pseudomonadati</taxon>
        <taxon>Pseudomonadota</taxon>
        <taxon>Gammaproteobacteria</taxon>
        <taxon>Enterobacterales</taxon>
        <taxon>Yersiniaceae</taxon>
        <taxon>Serratia</taxon>
    </lineage>
</organism>
<feature type="region of interest" description="Disordered" evidence="1">
    <location>
        <begin position="53"/>
        <end position="95"/>
    </location>
</feature>
<dbReference type="Proteomes" id="UP000254765">
    <property type="component" value="Unassembled WGS sequence"/>
</dbReference>